<comment type="similarity">
    <text evidence="1">In the C-terminal section; belongs to the class-I pyridoxal-phosphate-dependent aminotransferase family.</text>
</comment>
<dbReference type="Pfam" id="PF00392">
    <property type="entry name" value="GntR"/>
    <property type="match status" value="1"/>
</dbReference>
<reference evidence="7 8" key="1">
    <citation type="submission" date="2016-08" db="EMBL/GenBank/DDBJ databases">
        <authorList>
            <person name="Seilhamer J.J."/>
        </authorList>
    </citation>
    <scope>NUCLEOTIDE SEQUENCE [LARGE SCALE GENOMIC DNA]</scope>
    <source>
        <strain evidence="7 8">KT-27</strain>
    </source>
</reference>
<gene>
    <name evidence="7" type="ORF">BGP80_20875</name>
</gene>
<comment type="caution">
    <text evidence="7">The sequence shown here is derived from an EMBL/GenBank/DDBJ whole genome shotgun (WGS) entry which is preliminary data.</text>
</comment>
<keyword evidence="2" id="KW-0663">Pyridoxal phosphate</keyword>
<dbReference type="Gene3D" id="1.10.10.10">
    <property type="entry name" value="Winged helix-like DNA-binding domain superfamily/Winged helix DNA-binding domain"/>
    <property type="match status" value="1"/>
</dbReference>
<dbReference type="PANTHER" id="PTHR46577:SF2">
    <property type="entry name" value="TRANSCRIPTIONAL REGULATORY PROTEIN"/>
    <property type="match status" value="1"/>
</dbReference>
<dbReference type="SMART" id="SM00345">
    <property type="entry name" value="HTH_GNTR"/>
    <property type="match status" value="1"/>
</dbReference>
<evidence type="ECO:0000313" key="8">
    <source>
        <dbReference type="Proteomes" id="UP000237194"/>
    </source>
</evidence>
<name>A0A2S3WH20_PSEPU</name>
<dbReference type="InterPro" id="IPR051446">
    <property type="entry name" value="HTH_trans_reg/aminotransferase"/>
</dbReference>
<dbReference type="InterPro" id="IPR004839">
    <property type="entry name" value="Aminotransferase_I/II_large"/>
</dbReference>
<dbReference type="InterPro" id="IPR036388">
    <property type="entry name" value="WH-like_DNA-bd_sf"/>
</dbReference>
<dbReference type="Gene3D" id="3.90.1150.10">
    <property type="entry name" value="Aspartate Aminotransferase, domain 1"/>
    <property type="match status" value="1"/>
</dbReference>
<dbReference type="GO" id="GO:0003677">
    <property type="term" value="F:DNA binding"/>
    <property type="evidence" value="ECO:0007669"/>
    <property type="project" value="UniProtKB-KW"/>
</dbReference>
<organism evidence="7 8">
    <name type="scientific">Pseudomonas putida</name>
    <name type="common">Arthrobacter siderocapsulatus</name>
    <dbReference type="NCBI Taxonomy" id="303"/>
    <lineage>
        <taxon>Bacteria</taxon>
        <taxon>Pseudomonadati</taxon>
        <taxon>Pseudomonadota</taxon>
        <taxon>Gammaproteobacteria</taxon>
        <taxon>Pseudomonadales</taxon>
        <taxon>Pseudomonadaceae</taxon>
        <taxon>Pseudomonas</taxon>
    </lineage>
</organism>
<feature type="domain" description="HTH gntR-type" evidence="6">
    <location>
        <begin position="11"/>
        <end position="79"/>
    </location>
</feature>
<dbReference type="Proteomes" id="UP000237194">
    <property type="component" value="Unassembled WGS sequence"/>
</dbReference>
<dbReference type="InterPro" id="IPR015421">
    <property type="entry name" value="PyrdxlP-dep_Trfase_major"/>
</dbReference>
<dbReference type="GO" id="GO:0003700">
    <property type="term" value="F:DNA-binding transcription factor activity"/>
    <property type="evidence" value="ECO:0007669"/>
    <property type="project" value="InterPro"/>
</dbReference>
<evidence type="ECO:0000259" key="6">
    <source>
        <dbReference type="PROSITE" id="PS50949"/>
    </source>
</evidence>
<dbReference type="CDD" id="cd07377">
    <property type="entry name" value="WHTH_GntR"/>
    <property type="match status" value="1"/>
</dbReference>
<dbReference type="PANTHER" id="PTHR46577">
    <property type="entry name" value="HTH-TYPE TRANSCRIPTIONAL REGULATORY PROTEIN GABR"/>
    <property type="match status" value="1"/>
</dbReference>
<dbReference type="PROSITE" id="PS50949">
    <property type="entry name" value="HTH_GNTR"/>
    <property type="match status" value="1"/>
</dbReference>
<evidence type="ECO:0000256" key="2">
    <source>
        <dbReference type="ARBA" id="ARBA00022898"/>
    </source>
</evidence>
<dbReference type="Gene3D" id="3.40.640.10">
    <property type="entry name" value="Type I PLP-dependent aspartate aminotransferase-like (Major domain)"/>
    <property type="match status" value="1"/>
</dbReference>
<dbReference type="AlphaFoldDB" id="A0A2S3WH20"/>
<keyword evidence="4" id="KW-0238">DNA-binding</keyword>
<evidence type="ECO:0000256" key="5">
    <source>
        <dbReference type="ARBA" id="ARBA00023163"/>
    </source>
</evidence>
<protein>
    <submittedName>
        <fullName evidence="7">GntR family transcriptional regulator</fullName>
    </submittedName>
</protein>
<evidence type="ECO:0000256" key="4">
    <source>
        <dbReference type="ARBA" id="ARBA00023125"/>
    </source>
</evidence>
<dbReference type="GO" id="GO:0030170">
    <property type="term" value="F:pyridoxal phosphate binding"/>
    <property type="evidence" value="ECO:0007669"/>
    <property type="project" value="InterPro"/>
</dbReference>
<dbReference type="SUPFAM" id="SSF53383">
    <property type="entry name" value="PLP-dependent transferases"/>
    <property type="match status" value="1"/>
</dbReference>
<evidence type="ECO:0000313" key="7">
    <source>
        <dbReference type="EMBL" id="POF90254.1"/>
    </source>
</evidence>
<sequence length="474" mass="52380">MHLTLDRLSAVSLVQQLTTQLQAWIEQQRLRPGARLPSIRALAKTHGVSAACVIEAYDRLVASGWLEARHGTGFFVAERKAGLSEQDAALWGETVDGRWRQFDEGQEALLKLGCGWLPSAWRAADELAQAIRQVSRGNPADLFDYAPPLGLASLREQLHKRLERLDIAAGAERIVTAHGASQALDLLVRALLRPGDTVLVENPGYYNLFNLLRTHQVNMLAVPRTVHGPDLDALQRLLVEHRPRCLFINSLYHNPTGTSLTPKVAYRLLELAREHDLRIIEDDIYADFQEGPATRLATLDSEQRIIYLASFSKTLSSSLRVGYVVADAALITRLAELKMVSGIGTSRFAEQVLAQMLANGSYRKSTQRLRVRLGQHRAALLAQLEAYGWQVFAEPNGGMFVWVRAPGHDFASLERLALAHSVLLTPGAAFDYQGHSSAWLRINVAYAQDVRAQGFLRAAGEAKGDLDHALGDIT</sequence>
<evidence type="ECO:0000256" key="1">
    <source>
        <dbReference type="ARBA" id="ARBA00005384"/>
    </source>
</evidence>
<dbReference type="CDD" id="cd00609">
    <property type="entry name" value="AAT_like"/>
    <property type="match status" value="1"/>
</dbReference>
<reference evidence="7 8" key="2">
    <citation type="submission" date="2018-03" db="EMBL/GenBank/DDBJ databases">
        <title>Draft genome of Pseudomonas putida strain KT-27.</title>
        <authorList>
            <person name="Yoshizawa S."/>
            <person name="Khan N.H."/>
            <person name="Nishimura M."/>
            <person name="Chiura H.X."/>
            <person name="Ogura Y."/>
            <person name="Hayashi T."/>
            <person name="Kogure K."/>
        </authorList>
    </citation>
    <scope>NUCLEOTIDE SEQUENCE [LARGE SCALE GENOMIC DNA]</scope>
    <source>
        <strain evidence="7 8">KT-27</strain>
    </source>
</reference>
<keyword evidence="3" id="KW-0805">Transcription regulation</keyword>
<dbReference type="InterPro" id="IPR036390">
    <property type="entry name" value="WH_DNA-bd_sf"/>
</dbReference>
<dbReference type="InterPro" id="IPR015424">
    <property type="entry name" value="PyrdxlP-dep_Trfase"/>
</dbReference>
<keyword evidence="5" id="KW-0804">Transcription</keyword>
<proteinExistence type="inferred from homology"/>
<dbReference type="Pfam" id="PF00155">
    <property type="entry name" value="Aminotran_1_2"/>
    <property type="match status" value="1"/>
</dbReference>
<dbReference type="InterPro" id="IPR000524">
    <property type="entry name" value="Tscrpt_reg_HTH_GntR"/>
</dbReference>
<dbReference type="InterPro" id="IPR015422">
    <property type="entry name" value="PyrdxlP-dep_Trfase_small"/>
</dbReference>
<evidence type="ECO:0000256" key="3">
    <source>
        <dbReference type="ARBA" id="ARBA00023015"/>
    </source>
</evidence>
<dbReference type="SUPFAM" id="SSF46785">
    <property type="entry name" value="Winged helix' DNA-binding domain"/>
    <property type="match status" value="1"/>
</dbReference>
<dbReference type="EMBL" id="MIND01000018">
    <property type="protein sequence ID" value="POF90254.1"/>
    <property type="molecule type" value="Genomic_DNA"/>
</dbReference>
<dbReference type="RefSeq" id="WP_103438179.1">
    <property type="nucleotide sequence ID" value="NZ_MIND01000018.1"/>
</dbReference>
<accession>A0A2S3WH20</accession>